<feature type="domain" description="LysM" evidence="2">
    <location>
        <begin position="48"/>
        <end position="94"/>
    </location>
</feature>
<protein>
    <submittedName>
        <fullName evidence="3">LysM peptidoglycan-binding domain-containing protein</fullName>
    </submittedName>
</protein>
<evidence type="ECO:0000259" key="2">
    <source>
        <dbReference type="Pfam" id="PF01476"/>
    </source>
</evidence>
<name>A0ABT2T8U5_9FIRM</name>
<organism evidence="3 4">
    <name type="scientific">Faecalicatena acetigenes</name>
    <dbReference type="NCBI Taxonomy" id="2981790"/>
    <lineage>
        <taxon>Bacteria</taxon>
        <taxon>Bacillati</taxon>
        <taxon>Bacillota</taxon>
        <taxon>Clostridia</taxon>
        <taxon>Lachnospirales</taxon>
        <taxon>Lachnospiraceae</taxon>
        <taxon>Faecalicatena</taxon>
    </lineage>
</organism>
<dbReference type="EMBL" id="JAOQJX010000003">
    <property type="protein sequence ID" value="MCU6746685.1"/>
    <property type="molecule type" value="Genomic_DNA"/>
</dbReference>
<dbReference type="Pfam" id="PF01476">
    <property type="entry name" value="LysM"/>
    <property type="match status" value="1"/>
</dbReference>
<keyword evidence="1" id="KW-0472">Membrane</keyword>
<keyword evidence="1" id="KW-1133">Transmembrane helix</keyword>
<dbReference type="Proteomes" id="UP001652394">
    <property type="component" value="Unassembled WGS sequence"/>
</dbReference>
<dbReference type="RefSeq" id="WP_059069505.1">
    <property type="nucleotide sequence ID" value="NZ_JAOQJX010000003.1"/>
</dbReference>
<reference evidence="3 4" key="1">
    <citation type="journal article" date="2021" name="ISME Commun">
        <title>Automated analysis of genomic sequences facilitates high-throughput and comprehensive description of bacteria.</title>
        <authorList>
            <person name="Hitch T.C.A."/>
        </authorList>
    </citation>
    <scope>NUCLEOTIDE SEQUENCE [LARGE SCALE GENOMIC DNA]</scope>
    <source>
        <strain evidence="3 4">H2_18</strain>
    </source>
</reference>
<keyword evidence="4" id="KW-1185">Reference proteome</keyword>
<sequence length="105" mass="12046">MNRQVRNYVLVGVMLIVASCLLFNTFFVSAHGNQIEEPVEYTYYKSIVIEQGDTLWDIAEENMTSDCHSVEEYIDLLKELNSLTSDEIHAGENLMIAYNDTTFVQ</sequence>
<evidence type="ECO:0000313" key="4">
    <source>
        <dbReference type="Proteomes" id="UP001652394"/>
    </source>
</evidence>
<dbReference type="CDD" id="cd00118">
    <property type="entry name" value="LysM"/>
    <property type="match status" value="1"/>
</dbReference>
<accession>A0ABT2T8U5</accession>
<dbReference type="InterPro" id="IPR036779">
    <property type="entry name" value="LysM_dom_sf"/>
</dbReference>
<evidence type="ECO:0000256" key="1">
    <source>
        <dbReference type="SAM" id="Phobius"/>
    </source>
</evidence>
<keyword evidence="1" id="KW-0812">Transmembrane</keyword>
<gene>
    <name evidence="3" type="ORF">OCV51_03260</name>
</gene>
<dbReference type="PROSITE" id="PS51257">
    <property type="entry name" value="PROKAR_LIPOPROTEIN"/>
    <property type="match status" value="1"/>
</dbReference>
<evidence type="ECO:0000313" key="3">
    <source>
        <dbReference type="EMBL" id="MCU6746685.1"/>
    </source>
</evidence>
<dbReference type="InterPro" id="IPR018392">
    <property type="entry name" value="LysM"/>
</dbReference>
<dbReference type="Gene3D" id="3.10.350.10">
    <property type="entry name" value="LysM domain"/>
    <property type="match status" value="1"/>
</dbReference>
<feature type="transmembrane region" description="Helical" evidence="1">
    <location>
        <begin position="7"/>
        <end position="28"/>
    </location>
</feature>
<comment type="caution">
    <text evidence="3">The sequence shown here is derived from an EMBL/GenBank/DDBJ whole genome shotgun (WGS) entry which is preliminary data.</text>
</comment>
<proteinExistence type="predicted"/>